<evidence type="ECO:0000259" key="12">
    <source>
        <dbReference type="Pfam" id="PF04043"/>
    </source>
</evidence>
<keyword evidence="8" id="KW-0961">Cell wall biogenesis/degradation</keyword>
<dbReference type="PANTHER" id="PTHR31707">
    <property type="entry name" value="PECTINESTERASE"/>
    <property type="match status" value="1"/>
</dbReference>
<dbReference type="InterPro" id="IPR006501">
    <property type="entry name" value="Pectinesterase_inhib_dom"/>
</dbReference>
<dbReference type="GO" id="GO:0030599">
    <property type="term" value="F:pectinesterase activity"/>
    <property type="evidence" value="ECO:0007669"/>
    <property type="project" value="UniProtKB-UniRule"/>
</dbReference>
<keyword evidence="6 10" id="KW-0378">Hydrolase</keyword>
<evidence type="ECO:0000256" key="5">
    <source>
        <dbReference type="ARBA" id="ARBA00022525"/>
    </source>
</evidence>
<feature type="active site" evidence="9">
    <location>
        <position position="280"/>
    </location>
</feature>
<sequence length="402" mass="45416">MATTFLLLILAMAAIISCLQLELDQALLLQMAQTQVLQSKNFWVQTSLGRVLHGSKVANWKNHVRGGSFNDCARLYDESESLLSRLLPDHDESHYTEDDARTWLSGVLANHRSCLDGLDHHEKAAKNLLKMGGILTLWNTSTSSANFIVAKVGSGTHRTINAAVVALSRMEVYNEKVEMRWNMKNVMLVGDGIDKTIVTGNRNVLAIWFMIIGVSGDGFWVSNITFENTAGPYKLRAVALRVSSDRAVFYRCSFRGYQDTLCVHSLRQFYRDCHIYGTIDFIFGDATAVFQNCDIFVRRPMRHQANMVTSQGRVDSNENTGIAIQGCRVRSARDLSAVKNNTFRTFLGRPWKKYSRTVFMKTDLDGSIDPEGWTEWRRNFSLSTLFFGEYMNTGIGASTQRR</sequence>
<proteinExistence type="predicted"/>
<keyword evidence="7 10" id="KW-0063">Aspartyl esterase</keyword>
<evidence type="ECO:0000313" key="13">
    <source>
        <dbReference type="EMBL" id="KAG6628639.1"/>
    </source>
</evidence>
<dbReference type="Proteomes" id="UP000811609">
    <property type="component" value="Chromosome 14"/>
</dbReference>
<feature type="signal peptide" evidence="10">
    <location>
        <begin position="1"/>
        <end position="18"/>
    </location>
</feature>
<evidence type="ECO:0000256" key="10">
    <source>
        <dbReference type="RuleBase" id="RU000589"/>
    </source>
</evidence>
<comment type="caution">
    <text evidence="13">The sequence shown here is derived from an EMBL/GenBank/DDBJ whole genome shotgun (WGS) entry which is preliminary data.</text>
</comment>
<keyword evidence="14" id="KW-1185">Reference proteome</keyword>
<reference evidence="13" key="1">
    <citation type="submission" date="2020-12" db="EMBL/GenBank/DDBJ databases">
        <title>WGS assembly of Carya illinoinensis cv. Pawnee.</title>
        <authorList>
            <person name="Platts A."/>
            <person name="Shu S."/>
            <person name="Wright S."/>
            <person name="Barry K."/>
            <person name="Edger P."/>
            <person name="Pires J.C."/>
            <person name="Schmutz J."/>
        </authorList>
    </citation>
    <scope>NUCLEOTIDE SEQUENCE</scope>
    <source>
        <tissue evidence="13">Leaf</tissue>
    </source>
</reference>
<evidence type="ECO:0000256" key="9">
    <source>
        <dbReference type="PROSITE-ProRule" id="PRU10040"/>
    </source>
</evidence>
<dbReference type="PROSITE" id="PS00503">
    <property type="entry name" value="PECTINESTERASE_2"/>
    <property type="match status" value="1"/>
</dbReference>
<evidence type="ECO:0000256" key="3">
    <source>
        <dbReference type="ARBA" id="ARBA00013229"/>
    </source>
</evidence>
<dbReference type="EC" id="3.1.1.11" evidence="3 10"/>
<feature type="chain" id="PRO_5035967584" description="Pectinesterase" evidence="10">
    <location>
        <begin position="19"/>
        <end position="402"/>
    </location>
</feature>
<feature type="domain" description="Pectinesterase inhibitor" evidence="12">
    <location>
        <begin position="62"/>
        <end position="126"/>
    </location>
</feature>
<name>A0A8T1NAC4_CARIL</name>
<comment type="subcellular location">
    <subcellularLocation>
        <location evidence="1">Secreted</location>
        <location evidence="1">Cell wall</location>
    </subcellularLocation>
</comment>
<dbReference type="InterPro" id="IPR033131">
    <property type="entry name" value="Pectinesterase_Asp_AS"/>
</dbReference>
<organism evidence="13 14">
    <name type="scientific">Carya illinoinensis</name>
    <name type="common">Pecan</name>
    <dbReference type="NCBI Taxonomy" id="32201"/>
    <lineage>
        <taxon>Eukaryota</taxon>
        <taxon>Viridiplantae</taxon>
        <taxon>Streptophyta</taxon>
        <taxon>Embryophyta</taxon>
        <taxon>Tracheophyta</taxon>
        <taxon>Spermatophyta</taxon>
        <taxon>Magnoliopsida</taxon>
        <taxon>eudicotyledons</taxon>
        <taxon>Gunneridae</taxon>
        <taxon>Pentapetalae</taxon>
        <taxon>rosids</taxon>
        <taxon>fabids</taxon>
        <taxon>Fagales</taxon>
        <taxon>Juglandaceae</taxon>
        <taxon>Carya</taxon>
    </lineage>
</organism>
<gene>
    <name evidence="13" type="ORF">CIPAW_14G027100</name>
</gene>
<protein>
    <recommendedName>
        <fullName evidence="3 10">Pectinesterase</fullName>
        <ecNumber evidence="3 10">3.1.1.11</ecNumber>
    </recommendedName>
</protein>
<evidence type="ECO:0000256" key="7">
    <source>
        <dbReference type="ARBA" id="ARBA00023085"/>
    </source>
</evidence>
<evidence type="ECO:0000256" key="2">
    <source>
        <dbReference type="ARBA" id="ARBA00005184"/>
    </source>
</evidence>
<comment type="pathway">
    <text evidence="2 10">Glycan metabolism; pectin degradation; 2-dehydro-3-deoxy-D-gluconate from pectin: step 1/5.</text>
</comment>
<dbReference type="GO" id="GO:0045490">
    <property type="term" value="P:pectin catabolic process"/>
    <property type="evidence" value="ECO:0007669"/>
    <property type="project" value="UniProtKB-UniRule"/>
</dbReference>
<dbReference type="EMBL" id="CM031822">
    <property type="protein sequence ID" value="KAG6628639.1"/>
    <property type="molecule type" value="Genomic_DNA"/>
</dbReference>
<dbReference type="FunFam" id="2.160.20.10:FF:000029">
    <property type="entry name" value="Pectinesterase 4"/>
    <property type="match status" value="1"/>
</dbReference>
<feature type="non-terminal residue" evidence="13">
    <location>
        <position position="402"/>
    </location>
</feature>
<evidence type="ECO:0000259" key="11">
    <source>
        <dbReference type="Pfam" id="PF01095"/>
    </source>
</evidence>
<dbReference type="Pfam" id="PF01095">
    <property type="entry name" value="Pectinesterase"/>
    <property type="match status" value="1"/>
</dbReference>
<keyword evidence="10" id="KW-0732">Signal</keyword>
<keyword evidence="5" id="KW-0964">Secreted</keyword>
<evidence type="ECO:0000256" key="1">
    <source>
        <dbReference type="ARBA" id="ARBA00004191"/>
    </source>
</evidence>
<dbReference type="GO" id="GO:0042545">
    <property type="term" value="P:cell wall modification"/>
    <property type="evidence" value="ECO:0007669"/>
    <property type="project" value="UniProtKB-UniRule"/>
</dbReference>
<comment type="catalytic activity">
    <reaction evidence="10">
        <text>[(1-&gt;4)-alpha-D-galacturonosyl methyl ester](n) + n H2O = [(1-&gt;4)-alpha-D-galacturonosyl](n) + n methanol + n H(+)</text>
        <dbReference type="Rhea" id="RHEA:22380"/>
        <dbReference type="Rhea" id="RHEA-COMP:14570"/>
        <dbReference type="Rhea" id="RHEA-COMP:14573"/>
        <dbReference type="ChEBI" id="CHEBI:15377"/>
        <dbReference type="ChEBI" id="CHEBI:15378"/>
        <dbReference type="ChEBI" id="CHEBI:17790"/>
        <dbReference type="ChEBI" id="CHEBI:140522"/>
        <dbReference type="ChEBI" id="CHEBI:140523"/>
        <dbReference type="EC" id="3.1.1.11"/>
    </reaction>
</comment>
<keyword evidence="4" id="KW-0134">Cell wall</keyword>
<evidence type="ECO:0000256" key="8">
    <source>
        <dbReference type="ARBA" id="ARBA00023316"/>
    </source>
</evidence>
<dbReference type="InterPro" id="IPR000070">
    <property type="entry name" value="Pectinesterase_cat"/>
</dbReference>
<evidence type="ECO:0000256" key="6">
    <source>
        <dbReference type="ARBA" id="ARBA00022801"/>
    </source>
</evidence>
<accession>A0A8T1NAC4</accession>
<evidence type="ECO:0000313" key="14">
    <source>
        <dbReference type="Proteomes" id="UP000811609"/>
    </source>
</evidence>
<evidence type="ECO:0000256" key="4">
    <source>
        <dbReference type="ARBA" id="ARBA00022512"/>
    </source>
</evidence>
<dbReference type="AlphaFoldDB" id="A0A8T1NAC4"/>
<feature type="domain" description="Pectinesterase catalytic" evidence="11">
    <location>
        <begin position="147"/>
        <end position="402"/>
    </location>
</feature>
<dbReference type="GO" id="GO:0004857">
    <property type="term" value="F:enzyme inhibitor activity"/>
    <property type="evidence" value="ECO:0007669"/>
    <property type="project" value="InterPro"/>
</dbReference>
<dbReference type="Pfam" id="PF04043">
    <property type="entry name" value="PMEI"/>
    <property type="match status" value="1"/>
</dbReference>